<evidence type="ECO:0000256" key="1">
    <source>
        <dbReference type="SAM" id="MobiDB-lite"/>
    </source>
</evidence>
<proteinExistence type="predicted"/>
<feature type="region of interest" description="Disordered" evidence="1">
    <location>
        <begin position="135"/>
        <end position="169"/>
    </location>
</feature>
<dbReference type="RefSeq" id="WP_148597663.1">
    <property type="nucleotide sequence ID" value="NZ_CP042997.1"/>
</dbReference>
<sequence>MSTTIMTITLALAVGGAGQCPGAGRCPHGHAAHRHGSGGWILPDGPGDGWGYPNGNPDGYGWFDPAPYLPLGGNRTDAYYFPRYFAYPPQQMFMGIYYNPYVTAGQRYIPYSGGGGCHPAGGLPPDSASVAVRPYSSLNNERPVTTVPRLRGRVEATPETASGKTGLTP</sequence>
<name>A0A5B9WC02_9BACT</name>
<protein>
    <submittedName>
        <fullName evidence="2">Uncharacterized protein</fullName>
    </submittedName>
</protein>
<feature type="compositionally biased region" description="Polar residues" evidence="1">
    <location>
        <begin position="159"/>
        <end position="169"/>
    </location>
</feature>
<dbReference type="AlphaFoldDB" id="A0A5B9WC02"/>
<organism evidence="2 3">
    <name type="scientific">Aquisphaera giovannonii</name>
    <dbReference type="NCBI Taxonomy" id="406548"/>
    <lineage>
        <taxon>Bacteria</taxon>
        <taxon>Pseudomonadati</taxon>
        <taxon>Planctomycetota</taxon>
        <taxon>Planctomycetia</taxon>
        <taxon>Isosphaerales</taxon>
        <taxon>Isosphaeraceae</taxon>
        <taxon>Aquisphaera</taxon>
    </lineage>
</organism>
<keyword evidence="3" id="KW-1185">Reference proteome</keyword>
<dbReference type="Proteomes" id="UP000324233">
    <property type="component" value="Chromosome"/>
</dbReference>
<dbReference type="EMBL" id="CP042997">
    <property type="protein sequence ID" value="QEH38198.1"/>
    <property type="molecule type" value="Genomic_DNA"/>
</dbReference>
<accession>A0A5B9WC02</accession>
<evidence type="ECO:0000313" key="3">
    <source>
        <dbReference type="Proteomes" id="UP000324233"/>
    </source>
</evidence>
<evidence type="ECO:0000313" key="2">
    <source>
        <dbReference type="EMBL" id="QEH38198.1"/>
    </source>
</evidence>
<dbReference type="OrthoDB" id="286386at2"/>
<dbReference type="KEGG" id="agv:OJF2_67960"/>
<reference evidence="2 3" key="1">
    <citation type="submission" date="2019-08" db="EMBL/GenBank/DDBJ databases">
        <title>Deep-cultivation of Planctomycetes and their phenomic and genomic characterization uncovers novel biology.</title>
        <authorList>
            <person name="Wiegand S."/>
            <person name="Jogler M."/>
            <person name="Boedeker C."/>
            <person name="Pinto D."/>
            <person name="Vollmers J."/>
            <person name="Rivas-Marin E."/>
            <person name="Kohn T."/>
            <person name="Peeters S.H."/>
            <person name="Heuer A."/>
            <person name="Rast P."/>
            <person name="Oberbeckmann S."/>
            <person name="Bunk B."/>
            <person name="Jeske O."/>
            <person name="Meyerdierks A."/>
            <person name="Storesund J.E."/>
            <person name="Kallscheuer N."/>
            <person name="Luecker S."/>
            <person name="Lage O.M."/>
            <person name="Pohl T."/>
            <person name="Merkel B.J."/>
            <person name="Hornburger P."/>
            <person name="Mueller R.-W."/>
            <person name="Bruemmer F."/>
            <person name="Labrenz M."/>
            <person name="Spormann A.M."/>
            <person name="Op den Camp H."/>
            <person name="Overmann J."/>
            <person name="Amann R."/>
            <person name="Jetten M.S.M."/>
            <person name="Mascher T."/>
            <person name="Medema M.H."/>
            <person name="Devos D.P."/>
            <person name="Kaster A.-K."/>
            <person name="Ovreas L."/>
            <person name="Rohde M."/>
            <person name="Galperin M.Y."/>
            <person name="Jogler C."/>
        </authorList>
    </citation>
    <scope>NUCLEOTIDE SEQUENCE [LARGE SCALE GENOMIC DNA]</scope>
    <source>
        <strain evidence="2 3">OJF2</strain>
    </source>
</reference>
<gene>
    <name evidence="2" type="ORF">OJF2_67960</name>
</gene>